<evidence type="ECO:0000313" key="3">
    <source>
        <dbReference type="Proteomes" id="UP000828251"/>
    </source>
</evidence>
<dbReference type="OrthoDB" id="949690at2759"/>
<reference evidence="2 3" key="1">
    <citation type="journal article" date="2021" name="Plant Biotechnol. J.">
        <title>Multi-omics assisted identification of the key and species-specific regulatory components of drought-tolerant mechanisms in Gossypium stocksii.</title>
        <authorList>
            <person name="Yu D."/>
            <person name="Ke L."/>
            <person name="Zhang D."/>
            <person name="Wu Y."/>
            <person name="Sun Y."/>
            <person name="Mei J."/>
            <person name="Sun J."/>
            <person name="Sun Y."/>
        </authorList>
    </citation>
    <scope>NUCLEOTIDE SEQUENCE [LARGE SCALE GENOMIC DNA]</scope>
    <source>
        <strain evidence="3">cv. E1</strain>
        <tissue evidence="2">Leaf</tissue>
    </source>
</reference>
<organism evidence="2 3">
    <name type="scientific">Gossypium stocksii</name>
    <dbReference type="NCBI Taxonomy" id="47602"/>
    <lineage>
        <taxon>Eukaryota</taxon>
        <taxon>Viridiplantae</taxon>
        <taxon>Streptophyta</taxon>
        <taxon>Embryophyta</taxon>
        <taxon>Tracheophyta</taxon>
        <taxon>Spermatophyta</taxon>
        <taxon>Magnoliopsida</taxon>
        <taxon>eudicotyledons</taxon>
        <taxon>Gunneridae</taxon>
        <taxon>Pentapetalae</taxon>
        <taxon>rosids</taxon>
        <taxon>malvids</taxon>
        <taxon>Malvales</taxon>
        <taxon>Malvaceae</taxon>
        <taxon>Malvoideae</taxon>
        <taxon>Gossypium</taxon>
    </lineage>
</organism>
<comment type="caution">
    <text evidence="2">The sequence shown here is derived from an EMBL/GenBank/DDBJ whole genome shotgun (WGS) entry which is preliminary data.</text>
</comment>
<dbReference type="AlphaFoldDB" id="A0A9D3WDN4"/>
<evidence type="ECO:0000256" key="1">
    <source>
        <dbReference type="SAM" id="MobiDB-lite"/>
    </source>
</evidence>
<dbReference type="Proteomes" id="UP000828251">
    <property type="component" value="Unassembled WGS sequence"/>
</dbReference>
<name>A0A9D3WDN4_9ROSI</name>
<evidence type="ECO:0000313" key="2">
    <source>
        <dbReference type="EMBL" id="KAH1122201.1"/>
    </source>
</evidence>
<sequence>MQARSTHTRGEADVRLADLARTNQWKVAVSACMCLRSLQKRDRVLRRQLRRKHIPSKPEACTECKKAKTRKRVSRKEMQRRNQEGNTMELVCVGGEVKQGLLEQQQKQEEKTSLRTLLRTWPCKGIQRGATPVATAAARRGYPGSPAVVGR</sequence>
<gene>
    <name evidence="2" type="ORF">J1N35_005361</name>
</gene>
<keyword evidence="3" id="KW-1185">Reference proteome</keyword>
<proteinExistence type="predicted"/>
<dbReference type="EMBL" id="JAIQCV010000002">
    <property type="protein sequence ID" value="KAH1122201.1"/>
    <property type="molecule type" value="Genomic_DNA"/>
</dbReference>
<protein>
    <submittedName>
        <fullName evidence="2">Uncharacterized protein</fullName>
    </submittedName>
</protein>
<feature type="region of interest" description="Disordered" evidence="1">
    <location>
        <begin position="56"/>
        <end position="87"/>
    </location>
</feature>
<accession>A0A9D3WDN4</accession>